<gene>
    <name evidence="2" type="ORF">Aconfl_39800</name>
</gene>
<accession>A0ABQ6PUN8</accession>
<protein>
    <recommendedName>
        <fullName evidence="4">Secreted protein</fullName>
    </recommendedName>
</protein>
<evidence type="ECO:0000256" key="1">
    <source>
        <dbReference type="SAM" id="SignalP"/>
    </source>
</evidence>
<feature type="chain" id="PRO_5046929541" description="Secreted protein" evidence="1">
    <location>
        <begin position="31"/>
        <end position="83"/>
    </location>
</feature>
<proteinExistence type="predicted"/>
<sequence length="83" mass="8639">MKLKTNFAAKLGFAALVGSLLGLYPMTSQGDVSLESEIRFISWCQHNVDGNSGISNTCVINQCKSLTGQGSNVGPCGDAASLD</sequence>
<reference evidence="2 3" key="1">
    <citation type="submission" date="2023-08" db="EMBL/GenBank/DDBJ databases">
        <title>Draft genome sequence of Algoriphagus confluentis.</title>
        <authorList>
            <person name="Takatani N."/>
            <person name="Hosokawa M."/>
            <person name="Sawabe T."/>
        </authorList>
    </citation>
    <scope>NUCLEOTIDE SEQUENCE [LARGE SCALE GENOMIC DNA]</scope>
    <source>
        <strain evidence="2 3">NBRC 111222</strain>
    </source>
</reference>
<dbReference type="EMBL" id="BTPD01000017">
    <property type="protein sequence ID" value="GMQ31336.1"/>
    <property type="molecule type" value="Genomic_DNA"/>
</dbReference>
<evidence type="ECO:0000313" key="3">
    <source>
        <dbReference type="Proteomes" id="UP001338309"/>
    </source>
</evidence>
<name>A0ABQ6PUN8_9BACT</name>
<organism evidence="2 3">
    <name type="scientific">Algoriphagus confluentis</name>
    <dbReference type="NCBI Taxonomy" id="1697556"/>
    <lineage>
        <taxon>Bacteria</taxon>
        <taxon>Pseudomonadati</taxon>
        <taxon>Bacteroidota</taxon>
        <taxon>Cytophagia</taxon>
        <taxon>Cytophagales</taxon>
        <taxon>Cyclobacteriaceae</taxon>
        <taxon>Algoriphagus</taxon>
    </lineage>
</organism>
<comment type="caution">
    <text evidence="2">The sequence shown here is derived from an EMBL/GenBank/DDBJ whole genome shotgun (WGS) entry which is preliminary data.</text>
</comment>
<keyword evidence="1" id="KW-0732">Signal</keyword>
<dbReference type="Proteomes" id="UP001338309">
    <property type="component" value="Unassembled WGS sequence"/>
</dbReference>
<evidence type="ECO:0000313" key="2">
    <source>
        <dbReference type="EMBL" id="GMQ31336.1"/>
    </source>
</evidence>
<feature type="signal peptide" evidence="1">
    <location>
        <begin position="1"/>
        <end position="30"/>
    </location>
</feature>
<keyword evidence="3" id="KW-1185">Reference proteome</keyword>
<evidence type="ECO:0008006" key="4">
    <source>
        <dbReference type="Google" id="ProtNLM"/>
    </source>
</evidence>